<evidence type="ECO:0000259" key="5">
    <source>
        <dbReference type="Pfam" id="PF04755"/>
    </source>
</evidence>
<comment type="subcellular location">
    <subcellularLocation>
        <location evidence="1">Plastid</location>
    </subcellularLocation>
</comment>
<dbReference type="KEGG" id="qsa:O6P43_030369"/>
<organism evidence="6 7">
    <name type="scientific">Quillaja saponaria</name>
    <name type="common">Soap bark tree</name>
    <dbReference type="NCBI Taxonomy" id="32244"/>
    <lineage>
        <taxon>Eukaryota</taxon>
        <taxon>Viridiplantae</taxon>
        <taxon>Streptophyta</taxon>
        <taxon>Embryophyta</taxon>
        <taxon>Tracheophyta</taxon>
        <taxon>Spermatophyta</taxon>
        <taxon>Magnoliopsida</taxon>
        <taxon>eudicotyledons</taxon>
        <taxon>Gunneridae</taxon>
        <taxon>Pentapetalae</taxon>
        <taxon>rosids</taxon>
        <taxon>fabids</taxon>
        <taxon>Fabales</taxon>
        <taxon>Quillajaceae</taxon>
        <taxon>Quillaja</taxon>
    </lineage>
</organism>
<evidence type="ECO:0000256" key="2">
    <source>
        <dbReference type="ARBA" id="ARBA00005845"/>
    </source>
</evidence>
<dbReference type="Pfam" id="PF04755">
    <property type="entry name" value="PAP_fibrillin"/>
    <property type="match status" value="1"/>
</dbReference>
<comment type="caution">
    <text evidence="6">The sequence shown here is derived from an EMBL/GenBank/DDBJ whole genome shotgun (WGS) entry which is preliminary data.</text>
</comment>
<reference evidence="6" key="1">
    <citation type="journal article" date="2023" name="Science">
        <title>Elucidation of the pathway for biosynthesis of saponin adjuvants from the soapbark tree.</title>
        <authorList>
            <person name="Reed J."/>
            <person name="Orme A."/>
            <person name="El-Demerdash A."/>
            <person name="Owen C."/>
            <person name="Martin L.B.B."/>
            <person name="Misra R.C."/>
            <person name="Kikuchi S."/>
            <person name="Rejzek M."/>
            <person name="Martin A.C."/>
            <person name="Harkess A."/>
            <person name="Leebens-Mack J."/>
            <person name="Louveau T."/>
            <person name="Stephenson M.J."/>
            <person name="Osbourn A."/>
        </authorList>
    </citation>
    <scope>NUCLEOTIDE SEQUENCE</scope>
    <source>
        <strain evidence="6">S10</strain>
    </source>
</reference>
<dbReference type="EMBL" id="JARAOO010000013">
    <property type="protein sequence ID" value="KAJ7945285.1"/>
    <property type="molecule type" value="Genomic_DNA"/>
</dbReference>
<name>A0AAD7P833_QUISA</name>
<dbReference type="AlphaFoldDB" id="A0AAD7P833"/>
<accession>A0AAD7P833</accession>
<feature type="domain" description="Plastid lipid-associated protein/fibrillin conserved" evidence="5">
    <location>
        <begin position="78"/>
        <end position="119"/>
    </location>
</feature>
<comment type="similarity">
    <text evidence="2">Belongs to the PAP/fibrillin family.</text>
</comment>
<dbReference type="InterPro" id="IPR006843">
    <property type="entry name" value="PAP/fibrillin_dom"/>
</dbReference>
<keyword evidence="3" id="KW-0934">Plastid</keyword>
<evidence type="ECO:0000256" key="1">
    <source>
        <dbReference type="ARBA" id="ARBA00004474"/>
    </source>
</evidence>
<gene>
    <name evidence="6" type="ORF">O6P43_030369</name>
</gene>
<dbReference type="GO" id="GO:0009536">
    <property type="term" value="C:plastid"/>
    <property type="evidence" value="ECO:0007669"/>
    <property type="project" value="UniProtKB-SubCell"/>
</dbReference>
<keyword evidence="7" id="KW-1185">Reference proteome</keyword>
<protein>
    <submittedName>
        <fullName evidence="6">Plastid-lipid associated protein PAP / fibrillin family protein</fullName>
    </submittedName>
</protein>
<evidence type="ECO:0000256" key="4">
    <source>
        <dbReference type="ARBA" id="ARBA00022946"/>
    </source>
</evidence>
<keyword evidence="4" id="KW-0809">Transit peptide</keyword>
<dbReference type="Proteomes" id="UP001163823">
    <property type="component" value="Chromosome 13"/>
</dbReference>
<proteinExistence type="inferred from homology"/>
<evidence type="ECO:0000313" key="6">
    <source>
        <dbReference type="EMBL" id="KAJ7945285.1"/>
    </source>
</evidence>
<evidence type="ECO:0000256" key="3">
    <source>
        <dbReference type="ARBA" id="ARBA00022640"/>
    </source>
</evidence>
<sequence>MDISQLRPPSRLPQNQELTSIMTTLQSLLSCLFGYLRLSFGKRTEKREGKWRMNMDPTIFTFTPQFPFFRPHFYLTKHSIRLPLALGISIFNSDGWLEITYVDVTMRIGKDDKGNIFILERSEENNDP</sequence>
<evidence type="ECO:0000313" key="7">
    <source>
        <dbReference type="Proteomes" id="UP001163823"/>
    </source>
</evidence>
<dbReference type="PROSITE" id="PS51257">
    <property type="entry name" value="PROKAR_LIPOPROTEIN"/>
    <property type="match status" value="1"/>
</dbReference>